<evidence type="ECO:0000256" key="1">
    <source>
        <dbReference type="SAM" id="MobiDB-lite"/>
    </source>
</evidence>
<dbReference type="EMBL" id="AP019735">
    <property type="protein sequence ID" value="BBL03491.1"/>
    <property type="molecule type" value="Genomic_DNA"/>
</dbReference>
<sequence>MEGGSDRLRWPYVSGTVRLYLPDEVEEWMLVQAAGGDRRDARRPFSRHPPACGRRRRTDPGLHPGAVGACMRTGLRRE</sequence>
<evidence type="ECO:0000313" key="2">
    <source>
        <dbReference type="EMBL" id="BBL03491.1"/>
    </source>
</evidence>
<gene>
    <name evidence="2" type="ORF">A5CBH24_08040</name>
</gene>
<name>A0A4Y1WQW9_9BACT</name>
<organism evidence="2 3">
    <name type="scientific">Alistipes communis</name>
    <dbReference type="NCBI Taxonomy" id="2585118"/>
    <lineage>
        <taxon>Bacteria</taxon>
        <taxon>Pseudomonadati</taxon>
        <taxon>Bacteroidota</taxon>
        <taxon>Bacteroidia</taxon>
        <taxon>Bacteroidales</taxon>
        <taxon>Rikenellaceae</taxon>
        <taxon>Alistipes</taxon>
    </lineage>
</organism>
<accession>A0A4Y1WQW9</accession>
<proteinExistence type="predicted"/>
<reference evidence="3" key="1">
    <citation type="submission" date="2019-06" db="EMBL/GenBank/DDBJ databases">
        <title>Alistipes onderdonkii subsp. vulgaris subsp. nov., Alistipes dispar sp. nov. and Alistipes communis sp. nov., isolated from human faeces, and creation of Alistipes onderdonkii subsp. onderdonkii subsp. nov.</title>
        <authorList>
            <person name="Sakamoto M."/>
            <person name="Ikeyama N."/>
            <person name="Ogata Y."/>
            <person name="Suda W."/>
            <person name="Iino T."/>
            <person name="Hattori M."/>
            <person name="Ohkuma M."/>
        </authorList>
    </citation>
    <scope>NUCLEOTIDE SEQUENCE [LARGE SCALE GENOMIC DNA]</scope>
    <source>
        <strain evidence="3">5CBH24</strain>
    </source>
</reference>
<dbReference type="KEGG" id="acou:A5CBH24_08040"/>
<dbReference type="Proteomes" id="UP000318946">
    <property type="component" value="Chromosome"/>
</dbReference>
<protein>
    <submittedName>
        <fullName evidence="2">Uncharacterized protein</fullName>
    </submittedName>
</protein>
<dbReference type="AlphaFoldDB" id="A0A4Y1WQW9"/>
<feature type="region of interest" description="Disordered" evidence="1">
    <location>
        <begin position="36"/>
        <end position="68"/>
    </location>
</feature>
<evidence type="ECO:0000313" key="3">
    <source>
        <dbReference type="Proteomes" id="UP000318946"/>
    </source>
</evidence>
<keyword evidence="3" id="KW-1185">Reference proteome</keyword>